<dbReference type="AlphaFoldDB" id="A0A1G2R9G6"/>
<reference evidence="10 11" key="1">
    <citation type="journal article" date="2016" name="Nat. Commun.">
        <title>Thousands of microbial genomes shed light on interconnected biogeochemical processes in an aquifer system.</title>
        <authorList>
            <person name="Anantharaman K."/>
            <person name="Brown C.T."/>
            <person name="Hug L.A."/>
            <person name="Sharon I."/>
            <person name="Castelle C.J."/>
            <person name="Probst A.J."/>
            <person name="Thomas B.C."/>
            <person name="Singh A."/>
            <person name="Wilkins M.J."/>
            <person name="Karaoz U."/>
            <person name="Brodie E.L."/>
            <person name="Williams K.H."/>
            <person name="Hubbard S.S."/>
            <person name="Banfield J.F."/>
        </authorList>
    </citation>
    <scope>NUCLEOTIDE SEQUENCE [LARGE SCALE GENOMIC DNA]</scope>
</reference>
<dbReference type="EMBL" id="MHTX01000008">
    <property type="protein sequence ID" value="OHA68741.1"/>
    <property type="molecule type" value="Genomic_DNA"/>
</dbReference>
<dbReference type="InterPro" id="IPR038731">
    <property type="entry name" value="RgtA/B/C-like"/>
</dbReference>
<feature type="transmembrane region" description="Helical" evidence="8">
    <location>
        <begin position="43"/>
        <end position="64"/>
    </location>
</feature>
<feature type="transmembrane region" description="Helical" evidence="8">
    <location>
        <begin position="425"/>
        <end position="445"/>
    </location>
</feature>
<keyword evidence="2" id="KW-1003">Cell membrane</keyword>
<dbReference type="Proteomes" id="UP000179258">
    <property type="component" value="Unassembled WGS sequence"/>
</dbReference>
<dbReference type="Pfam" id="PF13231">
    <property type="entry name" value="PMT_2"/>
    <property type="match status" value="1"/>
</dbReference>
<evidence type="ECO:0000256" key="4">
    <source>
        <dbReference type="ARBA" id="ARBA00022679"/>
    </source>
</evidence>
<feature type="transmembrane region" description="Helical" evidence="8">
    <location>
        <begin position="177"/>
        <end position="195"/>
    </location>
</feature>
<feature type="transmembrane region" description="Helical" evidence="8">
    <location>
        <begin position="234"/>
        <end position="255"/>
    </location>
</feature>
<feature type="domain" description="Glycosyltransferase RgtA/B/C/D-like" evidence="9">
    <location>
        <begin position="94"/>
        <end position="247"/>
    </location>
</feature>
<protein>
    <recommendedName>
        <fullName evidence="9">Glycosyltransferase RgtA/B/C/D-like domain-containing protein</fullName>
    </recommendedName>
</protein>
<organism evidence="10 11">
    <name type="scientific">Candidatus Wildermuthbacteria bacterium RIFCSPHIGHO2_02_FULL_47_17</name>
    <dbReference type="NCBI Taxonomy" id="1802452"/>
    <lineage>
        <taxon>Bacteria</taxon>
        <taxon>Candidatus Wildermuthiibacteriota</taxon>
    </lineage>
</organism>
<feature type="transmembrane region" description="Helical" evidence="8">
    <location>
        <begin position="338"/>
        <end position="356"/>
    </location>
</feature>
<evidence type="ECO:0000256" key="1">
    <source>
        <dbReference type="ARBA" id="ARBA00004651"/>
    </source>
</evidence>
<name>A0A1G2R9G6_9BACT</name>
<evidence type="ECO:0000256" key="8">
    <source>
        <dbReference type="SAM" id="Phobius"/>
    </source>
</evidence>
<keyword evidence="6 8" id="KW-1133">Transmembrane helix</keyword>
<comment type="subcellular location">
    <subcellularLocation>
        <location evidence="1">Cell membrane</location>
        <topology evidence="1">Multi-pass membrane protein</topology>
    </subcellularLocation>
</comment>
<evidence type="ECO:0000256" key="5">
    <source>
        <dbReference type="ARBA" id="ARBA00022692"/>
    </source>
</evidence>
<keyword evidence="3" id="KW-0328">Glycosyltransferase</keyword>
<dbReference type="InterPro" id="IPR050297">
    <property type="entry name" value="LipidA_mod_glycosyltrf_83"/>
</dbReference>
<evidence type="ECO:0000313" key="11">
    <source>
        <dbReference type="Proteomes" id="UP000179258"/>
    </source>
</evidence>
<evidence type="ECO:0000256" key="6">
    <source>
        <dbReference type="ARBA" id="ARBA00022989"/>
    </source>
</evidence>
<evidence type="ECO:0000259" key="9">
    <source>
        <dbReference type="Pfam" id="PF13231"/>
    </source>
</evidence>
<feature type="transmembrane region" description="Helical" evidence="8">
    <location>
        <begin position="153"/>
        <end position="171"/>
    </location>
</feature>
<gene>
    <name evidence="10" type="ORF">A3D59_00995</name>
</gene>
<dbReference type="GO" id="GO:0005886">
    <property type="term" value="C:plasma membrane"/>
    <property type="evidence" value="ECO:0007669"/>
    <property type="project" value="UniProtKB-SubCell"/>
</dbReference>
<feature type="transmembrane region" description="Helical" evidence="8">
    <location>
        <begin position="127"/>
        <end position="146"/>
    </location>
</feature>
<dbReference type="PANTHER" id="PTHR33908:SF11">
    <property type="entry name" value="MEMBRANE PROTEIN"/>
    <property type="match status" value="1"/>
</dbReference>
<evidence type="ECO:0000256" key="2">
    <source>
        <dbReference type="ARBA" id="ARBA00022475"/>
    </source>
</evidence>
<feature type="transmembrane region" description="Helical" evidence="8">
    <location>
        <begin position="315"/>
        <end position="332"/>
    </location>
</feature>
<dbReference type="PANTHER" id="PTHR33908">
    <property type="entry name" value="MANNOSYLTRANSFERASE YKCB-RELATED"/>
    <property type="match status" value="1"/>
</dbReference>
<feature type="transmembrane region" description="Helical" evidence="8">
    <location>
        <begin position="390"/>
        <end position="413"/>
    </location>
</feature>
<accession>A0A1G2R9G6</accession>
<keyword evidence="5 8" id="KW-0812">Transmembrane</keyword>
<feature type="transmembrane region" description="Helical" evidence="8">
    <location>
        <begin position="202"/>
        <end position="228"/>
    </location>
</feature>
<keyword evidence="7 8" id="KW-0472">Membrane</keyword>
<proteinExistence type="predicted"/>
<evidence type="ECO:0000256" key="7">
    <source>
        <dbReference type="ARBA" id="ARBA00023136"/>
    </source>
</evidence>
<evidence type="ECO:0000313" key="10">
    <source>
        <dbReference type="EMBL" id="OHA68741.1"/>
    </source>
</evidence>
<evidence type="ECO:0000256" key="3">
    <source>
        <dbReference type="ARBA" id="ARBA00022676"/>
    </source>
</evidence>
<dbReference type="GO" id="GO:0016763">
    <property type="term" value="F:pentosyltransferase activity"/>
    <property type="evidence" value="ECO:0007669"/>
    <property type="project" value="TreeGrafter"/>
</dbReference>
<dbReference type="GO" id="GO:0009103">
    <property type="term" value="P:lipopolysaccharide biosynthetic process"/>
    <property type="evidence" value="ECO:0007669"/>
    <property type="project" value="UniProtKB-ARBA"/>
</dbReference>
<comment type="caution">
    <text evidence="10">The sequence shown here is derived from an EMBL/GenBank/DDBJ whole genome shotgun (WGS) entry which is preliminary data.</text>
</comment>
<sequence>MNKKSWLIGFFLSLVLVIGYQLRVKNSVNVPLPGQSLDEYSNAWVGLSLIRLGVPVGISGLSGIATYPSYINPDRVFSSTVPGGALAISYPWFDHPPLMGLVSGSVAYLRGDRVFEDVSTATIRKPIIWLSTLNIALIFLLAYLWFSPLTAVLAALLYATSPLAIVGGRMVQAENGLVPMWLISLCLLALAEKYNKTDLIRLAAFFAGLAVLFKLSGVVAIISGVLIIRKRRDLIEFLAISISIALLFVFYGLAIDGREFIAVLMSNAERTYGIGLNAVYDLITSTKITSTKYLTDGWPLVGWLALGALALKRKLSPLVICLTSYLAIYLLFGSVSYGWYRIPFLPFLFIAAGYFLAEGITGLNPLLSVIVLLIPLGINLGKIFEGNPLPWLISIFRFGTFGLILLALTSLVWPEKRILSLAVRAGLLLLLVAAIASNIVYAKMIDVNYWYKVN</sequence>
<keyword evidence="4" id="KW-0808">Transferase</keyword>